<dbReference type="EMBL" id="LT629971">
    <property type="protein sequence ID" value="SEH53385.1"/>
    <property type="molecule type" value="Genomic_DNA"/>
</dbReference>
<gene>
    <name evidence="1" type="ORF">SAMN04489835_1094</name>
</gene>
<evidence type="ECO:0000313" key="1">
    <source>
        <dbReference type="EMBL" id="SEH53385.1"/>
    </source>
</evidence>
<protein>
    <submittedName>
        <fullName evidence="1">Uncharacterized protein</fullName>
    </submittedName>
</protein>
<proteinExistence type="predicted"/>
<organism evidence="1 2">
    <name type="scientific">Mycolicibacterium rutilum</name>
    <name type="common">Mycobacterium rutilum</name>
    <dbReference type="NCBI Taxonomy" id="370526"/>
    <lineage>
        <taxon>Bacteria</taxon>
        <taxon>Bacillati</taxon>
        <taxon>Actinomycetota</taxon>
        <taxon>Actinomycetes</taxon>
        <taxon>Mycobacteriales</taxon>
        <taxon>Mycobacteriaceae</taxon>
        <taxon>Mycolicibacterium</taxon>
    </lineage>
</organism>
<sequence>MTRRYLIVDDDLGRFDGRYKPVATRVRGSSSDIVFTPAYAPSRAIEILSERGDEFSGVLADCDLNATRADVVADKQVRVEDSGGRGYMLSTGLGVLDWVHRNLPGVATWALIDTSATHAPLYTSAASLWLGAKPMDVNRFRDTDEHVANLVAELDNPRDPLHLNPLWPVVKHSTALFDQLMNKTHQGVETLDWLGAMATLTRRNYGPGGFTARLGERLQQITGREITVHRHRLAAFLAGWQVLLAEMYYGFSIDDEVISWDDWPMVDEAEIRADRRKQDLSHWDHFNPFTDFLGARPECGQFLTAADVRTALRHYRERTGTEIGP</sequence>
<dbReference type="OrthoDB" id="4624202at2"/>
<dbReference type="RefSeq" id="WP_083406320.1">
    <property type="nucleotide sequence ID" value="NZ_LT629971.1"/>
</dbReference>
<accession>A0A1H6IW80</accession>
<evidence type="ECO:0000313" key="2">
    <source>
        <dbReference type="Proteomes" id="UP000182915"/>
    </source>
</evidence>
<reference evidence="2" key="1">
    <citation type="submission" date="2016-10" db="EMBL/GenBank/DDBJ databases">
        <authorList>
            <person name="Varghese N."/>
            <person name="Submissions S."/>
        </authorList>
    </citation>
    <scope>NUCLEOTIDE SEQUENCE [LARGE SCALE GENOMIC DNA]</scope>
    <source>
        <strain evidence="2">DSM 45405</strain>
    </source>
</reference>
<dbReference type="AlphaFoldDB" id="A0A1H6IW80"/>
<keyword evidence="2" id="KW-1185">Reference proteome</keyword>
<dbReference type="STRING" id="370526.SAMN04489835_1094"/>
<dbReference type="Proteomes" id="UP000182915">
    <property type="component" value="Chromosome I"/>
</dbReference>
<name>A0A1H6IW80_MYCRU</name>